<feature type="region of interest" description="Disordered" evidence="1">
    <location>
        <begin position="89"/>
        <end position="136"/>
    </location>
</feature>
<proteinExistence type="predicted"/>
<feature type="compositionally biased region" description="Pro residues" evidence="1">
    <location>
        <begin position="315"/>
        <end position="326"/>
    </location>
</feature>
<comment type="caution">
    <text evidence="2">The sequence shown here is derived from an EMBL/GenBank/DDBJ whole genome shotgun (WGS) entry which is preliminary data.</text>
</comment>
<organism evidence="2 3">
    <name type="scientific">Boletus edulis BED1</name>
    <dbReference type="NCBI Taxonomy" id="1328754"/>
    <lineage>
        <taxon>Eukaryota</taxon>
        <taxon>Fungi</taxon>
        <taxon>Dikarya</taxon>
        <taxon>Basidiomycota</taxon>
        <taxon>Agaricomycotina</taxon>
        <taxon>Agaricomycetes</taxon>
        <taxon>Agaricomycetidae</taxon>
        <taxon>Boletales</taxon>
        <taxon>Boletineae</taxon>
        <taxon>Boletaceae</taxon>
        <taxon>Boletoideae</taxon>
        <taxon>Boletus</taxon>
    </lineage>
</organism>
<reference evidence="2" key="1">
    <citation type="submission" date="2019-10" db="EMBL/GenBank/DDBJ databases">
        <authorList>
            <consortium name="DOE Joint Genome Institute"/>
            <person name="Kuo A."/>
            <person name="Miyauchi S."/>
            <person name="Kiss E."/>
            <person name="Drula E."/>
            <person name="Kohler A."/>
            <person name="Sanchez-Garcia M."/>
            <person name="Andreopoulos B."/>
            <person name="Barry K.W."/>
            <person name="Bonito G."/>
            <person name="Buee M."/>
            <person name="Carver A."/>
            <person name="Chen C."/>
            <person name="Cichocki N."/>
            <person name="Clum A."/>
            <person name="Culley D."/>
            <person name="Crous P.W."/>
            <person name="Fauchery L."/>
            <person name="Girlanda M."/>
            <person name="Hayes R."/>
            <person name="Keri Z."/>
            <person name="LaButti K."/>
            <person name="Lipzen A."/>
            <person name="Lombard V."/>
            <person name="Magnuson J."/>
            <person name="Maillard F."/>
            <person name="Morin E."/>
            <person name="Murat C."/>
            <person name="Nolan M."/>
            <person name="Ohm R."/>
            <person name="Pangilinan J."/>
            <person name="Pereira M."/>
            <person name="Perotto S."/>
            <person name="Peter M."/>
            <person name="Riley R."/>
            <person name="Sitrit Y."/>
            <person name="Stielow B."/>
            <person name="Szollosi G."/>
            <person name="Zifcakova L."/>
            <person name="Stursova M."/>
            <person name="Spatafora J.W."/>
            <person name="Tedersoo L."/>
            <person name="Vaario L.-M."/>
            <person name="Yamada A."/>
            <person name="Yan M."/>
            <person name="Wang P."/>
            <person name="Xu J."/>
            <person name="Bruns T."/>
            <person name="Baldrian P."/>
            <person name="Vilgalys R."/>
            <person name="Henrissat B."/>
            <person name="Grigoriev I.V."/>
            <person name="Hibbett D."/>
            <person name="Nagy L.G."/>
            <person name="Martin F.M."/>
        </authorList>
    </citation>
    <scope>NUCLEOTIDE SEQUENCE</scope>
    <source>
        <strain evidence="2">BED1</strain>
    </source>
</reference>
<evidence type="ECO:0000313" key="2">
    <source>
        <dbReference type="EMBL" id="KAF8423951.1"/>
    </source>
</evidence>
<keyword evidence="3" id="KW-1185">Reference proteome</keyword>
<accession>A0AAD4G7M5</accession>
<feature type="compositionally biased region" description="Basic and acidic residues" evidence="1">
    <location>
        <begin position="106"/>
        <end position="125"/>
    </location>
</feature>
<sequence length="427" mass="46989">MSNEPSALAGCAVGHDGQLLDASQIQWFHDADDNTPLPQIPTLTSNAASSSSIKIRIPPPAARVAGQRRTERGLPAALRCLTERRNTIRAGKRRASSAGLSSQDESVSRDCFRASDSNRDDRDVFPMDTDTNLSDGVAITNMTDDDHTSSQMSATALGDTDRAPSDQYIAISSTADADADTDAHDVDPRTDPDLNLEHASLFMSIQGHVPMDDHASDPFFSFLLSIPQSPIHVGGDEAVYGQDPFIHSSTSVRERHRHFPSFLPSLRRRPSLNGEMVDGERPSGEPRYYVVDITHESILLTDTKAGTPSIQSTSPTPPETPHPQSQPKPRVTDIPIPKGWSDAHWMSKTRLAEMAGDRNMPVHDIITDTDRLEFIFLYGEDDFYSVDITSGEVYKILEPRGKKELWDMIEKDYYGIKCLTLVGNGST</sequence>
<evidence type="ECO:0000256" key="1">
    <source>
        <dbReference type="SAM" id="MobiDB-lite"/>
    </source>
</evidence>
<dbReference type="EMBL" id="WHUW01000109">
    <property type="protein sequence ID" value="KAF8423951.1"/>
    <property type="molecule type" value="Genomic_DNA"/>
</dbReference>
<name>A0AAD4G7M5_BOLED</name>
<dbReference type="Proteomes" id="UP001194468">
    <property type="component" value="Unassembled WGS sequence"/>
</dbReference>
<feature type="region of interest" description="Disordered" evidence="1">
    <location>
        <begin position="302"/>
        <end position="333"/>
    </location>
</feature>
<reference evidence="2" key="2">
    <citation type="journal article" date="2020" name="Nat. Commun.">
        <title>Large-scale genome sequencing of mycorrhizal fungi provides insights into the early evolution of symbiotic traits.</title>
        <authorList>
            <person name="Miyauchi S."/>
            <person name="Kiss E."/>
            <person name="Kuo A."/>
            <person name="Drula E."/>
            <person name="Kohler A."/>
            <person name="Sanchez-Garcia M."/>
            <person name="Morin E."/>
            <person name="Andreopoulos B."/>
            <person name="Barry K.W."/>
            <person name="Bonito G."/>
            <person name="Buee M."/>
            <person name="Carver A."/>
            <person name="Chen C."/>
            <person name="Cichocki N."/>
            <person name="Clum A."/>
            <person name="Culley D."/>
            <person name="Crous P.W."/>
            <person name="Fauchery L."/>
            <person name="Girlanda M."/>
            <person name="Hayes R.D."/>
            <person name="Keri Z."/>
            <person name="LaButti K."/>
            <person name="Lipzen A."/>
            <person name="Lombard V."/>
            <person name="Magnuson J."/>
            <person name="Maillard F."/>
            <person name="Murat C."/>
            <person name="Nolan M."/>
            <person name="Ohm R.A."/>
            <person name="Pangilinan J."/>
            <person name="Pereira M.F."/>
            <person name="Perotto S."/>
            <person name="Peter M."/>
            <person name="Pfister S."/>
            <person name="Riley R."/>
            <person name="Sitrit Y."/>
            <person name="Stielow J.B."/>
            <person name="Szollosi G."/>
            <person name="Zifcakova L."/>
            <person name="Stursova M."/>
            <person name="Spatafora J.W."/>
            <person name="Tedersoo L."/>
            <person name="Vaario L.M."/>
            <person name="Yamada A."/>
            <person name="Yan M."/>
            <person name="Wang P."/>
            <person name="Xu J."/>
            <person name="Bruns T."/>
            <person name="Baldrian P."/>
            <person name="Vilgalys R."/>
            <person name="Dunand C."/>
            <person name="Henrissat B."/>
            <person name="Grigoriev I.V."/>
            <person name="Hibbett D."/>
            <person name="Nagy L.G."/>
            <person name="Martin F.M."/>
        </authorList>
    </citation>
    <scope>NUCLEOTIDE SEQUENCE</scope>
    <source>
        <strain evidence="2">BED1</strain>
    </source>
</reference>
<evidence type="ECO:0000313" key="3">
    <source>
        <dbReference type="Proteomes" id="UP001194468"/>
    </source>
</evidence>
<protein>
    <submittedName>
        <fullName evidence="2">Uncharacterized protein</fullName>
    </submittedName>
</protein>
<feature type="region of interest" description="Disordered" evidence="1">
    <location>
        <begin position="142"/>
        <end position="161"/>
    </location>
</feature>
<gene>
    <name evidence="2" type="ORF">L210DRAFT_3653674</name>
</gene>
<dbReference type="AlphaFoldDB" id="A0AAD4G7M5"/>